<accession>A0A183SA39</accession>
<feature type="compositionally biased region" description="Basic and acidic residues" evidence="1">
    <location>
        <begin position="143"/>
        <end position="163"/>
    </location>
</feature>
<organism evidence="4">
    <name type="scientific">Schistocephalus solidus</name>
    <name type="common">Tapeworm</name>
    <dbReference type="NCBI Taxonomy" id="70667"/>
    <lineage>
        <taxon>Eukaryota</taxon>
        <taxon>Metazoa</taxon>
        <taxon>Spiralia</taxon>
        <taxon>Lophotrochozoa</taxon>
        <taxon>Platyhelminthes</taxon>
        <taxon>Cestoda</taxon>
        <taxon>Eucestoda</taxon>
        <taxon>Diphyllobothriidea</taxon>
        <taxon>Diphyllobothriidae</taxon>
        <taxon>Schistocephalus</taxon>
    </lineage>
</organism>
<protein>
    <submittedName>
        <fullName evidence="4">Secreted protein</fullName>
    </submittedName>
</protein>
<evidence type="ECO:0000313" key="4">
    <source>
        <dbReference type="WBParaSite" id="SSLN_0000113301-mRNA-1"/>
    </source>
</evidence>
<dbReference type="EMBL" id="UYSU01001469">
    <property type="protein sequence ID" value="VDL86900.1"/>
    <property type="molecule type" value="Genomic_DNA"/>
</dbReference>
<keyword evidence="3" id="KW-1185">Reference proteome</keyword>
<feature type="compositionally biased region" description="Basic and acidic residues" evidence="1">
    <location>
        <begin position="126"/>
        <end position="135"/>
    </location>
</feature>
<feature type="region of interest" description="Disordered" evidence="1">
    <location>
        <begin position="124"/>
        <end position="163"/>
    </location>
</feature>
<name>A0A183SA39_SCHSO</name>
<dbReference type="Proteomes" id="UP000275846">
    <property type="component" value="Unassembled WGS sequence"/>
</dbReference>
<gene>
    <name evidence="2" type="ORF">SSLN_LOCUS1087</name>
</gene>
<reference evidence="2 3" key="2">
    <citation type="submission" date="2018-11" db="EMBL/GenBank/DDBJ databases">
        <authorList>
            <consortium name="Pathogen Informatics"/>
        </authorList>
    </citation>
    <scope>NUCLEOTIDE SEQUENCE [LARGE SCALE GENOMIC DNA]</scope>
    <source>
        <strain evidence="2 3">NST_G2</strain>
    </source>
</reference>
<evidence type="ECO:0000313" key="3">
    <source>
        <dbReference type="Proteomes" id="UP000275846"/>
    </source>
</evidence>
<dbReference type="WBParaSite" id="SSLN_0000113301-mRNA-1">
    <property type="protein sequence ID" value="SSLN_0000113301-mRNA-1"/>
    <property type="gene ID" value="SSLN_0000113301"/>
</dbReference>
<evidence type="ECO:0000256" key="1">
    <source>
        <dbReference type="SAM" id="MobiDB-lite"/>
    </source>
</evidence>
<evidence type="ECO:0000313" key="2">
    <source>
        <dbReference type="EMBL" id="VDL86900.1"/>
    </source>
</evidence>
<proteinExistence type="predicted"/>
<reference evidence="4" key="1">
    <citation type="submission" date="2016-06" db="UniProtKB">
        <authorList>
            <consortium name="WormBaseParasite"/>
        </authorList>
    </citation>
    <scope>IDENTIFICATION</scope>
</reference>
<sequence length="163" mass="17621">MLDLPIHLGALLLVHSFLYQVAISEDGRPVRIIQAMEVNFVYPVLDEKIIAPCIALVEPVLILTLWVTPGGGVAGVPELTPLSPRCPNFEKVELAAEEVSVAAKTQSANPDLAGDDLDVLRKHRLEKLSPKHSSADEVTVSPELRDSAKESDKPPLDDGSKTD</sequence>
<dbReference type="AlphaFoldDB" id="A0A183SA39"/>